<name>A0ABR1RYN5_9PEZI</name>
<evidence type="ECO:0000313" key="2">
    <source>
        <dbReference type="Proteomes" id="UP001444661"/>
    </source>
</evidence>
<dbReference type="EMBL" id="JAQQWK010000012">
    <property type="protein sequence ID" value="KAK8022597.1"/>
    <property type="molecule type" value="Genomic_DNA"/>
</dbReference>
<comment type="caution">
    <text evidence="1">The sequence shown here is derived from an EMBL/GenBank/DDBJ whole genome shotgun (WGS) entry which is preliminary data.</text>
</comment>
<keyword evidence="2" id="KW-1185">Reference proteome</keyword>
<evidence type="ECO:0000313" key="1">
    <source>
        <dbReference type="EMBL" id="KAK8022597.1"/>
    </source>
</evidence>
<accession>A0ABR1RYN5</accession>
<gene>
    <name evidence="1" type="ORF">PG993_013364</name>
</gene>
<sequence>MEHSAFLDTYNPALFTTCEGVTRGPPANTALSTSSEGPAPRQTMAAGAALAAAGGSTVAEKIITVPNRILERSPSAGARVVTTRSVAFEPEAHGQNIEDGKLQSKAPFVYTPEEDEVGETVWNEIMSELVFTNNAEIVKELEQEL</sequence>
<reference evidence="1 2" key="1">
    <citation type="submission" date="2023-01" db="EMBL/GenBank/DDBJ databases">
        <title>Analysis of 21 Apiospora genomes using comparative genomics revels a genus with tremendous synthesis potential of carbohydrate active enzymes and secondary metabolites.</title>
        <authorList>
            <person name="Sorensen T."/>
        </authorList>
    </citation>
    <scope>NUCLEOTIDE SEQUENCE [LARGE SCALE GENOMIC DNA]</scope>
    <source>
        <strain evidence="1 2">CBS 33761</strain>
    </source>
</reference>
<organism evidence="1 2">
    <name type="scientific">Apiospora rasikravindrae</name>
    <dbReference type="NCBI Taxonomy" id="990691"/>
    <lineage>
        <taxon>Eukaryota</taxon>
        <taxon>Fungi</taxon>
        <taxon>Dikarya</taxon>
        <taxon>Ascomycota</taxon>
        <taxon>Pezizomycotina</taxon>
        <taxon>Sordariomycetes</taxon>
        <taxon>Xylariomycetidae</taxon>
        <taxon>Amphisphaeriales</taxon>
        <taxon>Apiosporaceae</taxon>
        <taxon>Apiospora</taxon>
    </lineage>
</organism>
<proteinExistence type="predicted"/>
<protein>
    <submittedName>
        <fullName evidence="1">NAD(P)-binding protein</fullName>
    </submittedName>
</protein>
<dbReference type="Proteomes" id="UP001444661">
    <property type="component" value="Unassembled WGS sequence"/>
</dbReference>